<dbReference type="AlphaFoldDB" id="A0A2Z7ASA7"/>
<keyword evidence="3" id="KW-1185">Reference proteome</keyword>
<feature type="compositionally biased region" description="Pro residues" evidence="1">
    <location>
        <begin position="77"/>
        <end position="88"/>
    </location>
</feature>
<evidence type="ECO:0000313" key="2">
    <source>
        <dbReference type="EMBL" id="KZV22267.1"/>
    </source>
</evidence>
<accession>A0A2Z7ASA7</accession>
<dbReference type="Proteomes" id="UP000250235">
    <property type="component" value="Unassembled WGS sequence"/>
</dbReference>
<feature type="region of interest" description="Disordered" evidence="1">
    <location>
        <begin position="1"/>
        <end position="88"/>
    </location>
</feature>
<organism evidence="2 3">
    <name type="scientific">Dorcoceras hygrometricum</name>
    <dbReference type="NCBI Taxonomy" id="472368"/>
    <lineage>
        <taxon>Eukaryota</taxon>
        <taxon>Viridiplantae</taxon>
        <taxon>Streptophyta</taxon>
        <taxon>Embryophyta</taxon>
        <taxon>Tracheophyta</taxon>
        <taxon>Spermatophyta</taxon>
        <taxon>Magnoliopsida</taxon>
        <taxon>eudicotyledons</taxon>
        <taxon>Gunneridae</taxon>
        <taxon>Pentapetalae</taxon>
        <taxon>asterids</taxon>
        <taxon>lamiids</taxon>
        <taxon>Lamiales</taxon>
        <taxon>Gesneriaceae</taxon>
        <taxon>Didymocarpoideae</taxon>
        <taxon>Trichosporeae</taxon>
        <taxon>Loxocarpinae</taxon>
        <taxon>Dorcoceras</taxon>
    </lineage>
</organism>
<reference evidence="2 3" key="1">
    <citation type="journal article" date="2015" name="Proc. Natl. Acad. Sci. U.S.A.">
        <title>The resurrection genome of Boea hygrometrica: A blueprint for survival of dehydration.</title>
        <authorList>
            <person name="Xiao L."/>
            <person name="Yang G."/>
            <person name="Zhang L."/>
            <person name="Yang X."/>
            <person name="Zhao S."/>
            <person name="Ji Z."/>
            <person name="Zhou Q."/>
            <person name="Hu M."/>
            <person name="Wang Y."/>
            <person name="Chen M."/>
            <person name="Xu Y."/>
            <person name="Jin H."/>
            <person name="Xiao X."/>
            <person name="Hu G."/>
            <person name="Bao F."/>
            <person name="Hu Y."/>
            <person name="Wan P."/>
            <person name="Li L."/>
            <person name="Deng X."/>
            <person name="Kuang T."/>
            <person name="Xiang C."/>
            <person name="Zhu J.K."/>
            <person name="Oliver M.J."/>
            <person name="He Y."/>
        </authorList>
    </citation>
    <scope>NUCLEOTIDE SEQUENCE [LARGE SCALE GENOMIC DNA]</scope>
    <source>
        <strain evidence="3">cv. XS01</strain>
    </source>
</reference>
<evidence type="ECO:0000256" key="1">
    <source>
        <dbReference type="SAM" id="MobiDB-lite"/>
    </source>
</evidence>
<dbReference type="EMBL" id="KV014408">
    <property type="protein sequence ID" value="KZV22267.1"/>
    <property type="molecule type" value="Genomic_DNA"/>
</dbReference>
<gene>
    <name evidence="2" type="ORF">F511_22177</name>
</gene>
<sequence>MHVSAPRDNAPFTPLDLPAPANLAGAPSTRPPPGPAGPTDQTTDPAVSHDARTNARKEAARTPCGRTTNLDPALVYPYPPRLWPPLYH</sequence>
<evidence type="ECO:0000313" key="3">
    <source>
        <dbReference type="Proteomes" id="UP000250235"/>
    </source>
</evidence>
<feature type="compositionally biased region" description="Basic and acidic residues" evidence="1">
    <location>
        <begin position="47"/>
        <end position="60"/>
    </location>
</feature>
<feature type="compositionally biased region" description="Low complexity" evidence="1">
    <location>
        <begin position="37"/>
        <end position="46"/>
    </location>
</feature>
<name>A0A2Z7ASA7_9LAMI</name>
<proteinExistence type="predicted"/>
<protein>
    <submittedName>
        <fullName evidence="2">Uncharacterized protein</fullName>
    </submittedName>
</protein>